<reference evidence="2" key="1">
    <citation type="journal article" date="2012" name="Nat. Biotechnol.">
        <title>Reference genome sequence of the model plant Setaria.</title>
        <authorList>
            <person name="Bennetzen J.L."/>
            <person name="Schmutz J."/>
            <person name="Wang H."/>
            <person name="Percifield R."/>
            <person name="Hawkins J."/>
            <person name="Pontaroli A.C."/>
            <person name="Estep M."/>
            <person name="Feng L."/>
            <person name="Vaughn J.N."/>
            <person name="Grimwood J."/>
            <person name="Jenkins J."/>
            <person name="Barry K."/>
            <person name="Lindquist E."/>
            <person name="Hellsten U."/>
            <person name="Deshpande S."/>
            <person name="Wang X."/>
            <person name="Wu X."/>
            <person name="Mitros T."/>
            <person name="Triplett J."/>
            <person name="Yang X."/>
            <person name="Ye C.Y."/>
            <person name="Mauro-Herrera M."/>
            <person name="Wang L."/>
            <person name="Li P."/>
            <person name="Sharma M."/>
            <person name="Sharma R."/>
            <person name="Ronald P.C."/>
            <person name="Panaud O."/>
            <person name="Kellogg E.A."/>
            <person name="Brutnell T.P."/>
            <person name="Doust A.N."/>
            <person name="Tuskan G.A."/>
            <person name="Rokhsar D."/>
            <person name="Devos K.M."/>
        </authorList>
    </citation>
    <scope>NUCLEOTIDE SEQUENCE [LARGE SCALE GENOMIC DNA]</scope>
    <source>
        <strain evidence="2">Yugu1</strain>
    </source>
</reference>
<organism evidence="2">
    <name type="scientific">Setaria italica</name>
    <name type="common">Foxtail millet</name>
    <name type="synonym">Panicum italicum</name>
    <dbReference type="NCBI Taxonomy" id="4555"/>
    <lineage>
        <taxon>Eukaryota</taxon>
        <taxon>Viridiplantae</taxon>
        <taxon>Streptophyta</taxon>
        <taxon>Embryophyta</taxon>
        <taxon>Tracheophyta</taxon>
        <taxon>Spermatophyta</taxon>
        <taxon>Magnoliopsida</taxon>
        <taxon>Liliopsida</taxon>
        <taxon>Poales</taxon>
        <taxon>Poaceae</taxon>
        <taxon>PACMAD clade</taxon>
        <taxon>Panicoideae</taxon>
        <taxon>Panicodae</taxon>
        <taxon>Paniceae</taxon>
        <taxon>Cenchrinae</taxon>
        <taxon>Setaria</taxon>
    </lineage>
</organism>
<dbReference type="EMBL" id="CM003529">
    <property type="protein sequence ID" value="RCV13178.1"/>
    <property type="molecule type" value="Genomic_DNA"/>
</dbReference>
<gene>
    <name evidence="2" type="ORF">SETIT_2G326700v2</name>
</gene>
<evidence type="ECO:0000256" key="1">
    <source>
        <dbReference type="SAM" id="MobiDB-lite"/>
    </source>
</evidence>
<reference evidence="2" key="2">
    <citation type="submission" date="2015-07" db="EMBL/GenBank/DDBJ databases">
        <authorList>
            <person name="Noorani M."/>
        </authorList>
    </citation>
    <scope>NUCLEOTIDE SEQUENCE</scope>
    <source>
        <strain evidence="2">Yugu1</strain>
    </source>
</reference>
<sequence length="104" mass="10303">MLDAGEVPDEDGAARPAVDAREEDRERGERGHREGGSWRPREGVPAGAGSGDRIWGAEAGSAGRSCGPREGAEGRSGERRPELGAGAAGRARGLGAGAGGGVGG</sequence>
<feature type="region of interest" description="Disordered" evidence="1">
    <location>
        <begin position="1"/>
        <end position="104"/>
    </location>
</feature>
<feature type="compositionally biased region" description="Basic and acidic residues" evidence="1">
    <location>
        <begin position="18"/>
        <end position="42"/>
    </location>
</feature>
<protein>
    <submittedName>
        <fullName evidence="2">Uncharacterized protein</fullName>
    </submittedName>
</protein>
<accession>A0A368Q657</accession>
<proteinExistence type="predicted"/>
<dbReference type="AlphaFoldDB" id="A0A368Q657"/>
<feature type="compositionally biased region" description="Gly residues" evidence="1">
    <location>
        <begin position="92"/>
        <end position="104"/>
    </location>
</feature>
<evidence type="ECO:0000313" key="2">
    <source>
        <dbReference type="EMBL" id="RCV13178.1"/>
    </source>
</evidence>
<feature type="compositionally biased region" description="Acidic residues" evidence="1">
    <location>
        <begin position="1"/>
        <end position="11"/>
    </location>
</feature>
<name>A0A368Q657_SETIT</name>
<feature type="compositionally biased region" description="Basic and acidic residues" evidence="1">
    <location>
        <begin position="70"/>
        <end position="82"/>
    </location>
</feature>